<accession>A0ABU3SRR4</accession>
<protein>
    <submittedName>
        <fullName evidence="5">NAD(P)H-dependent oxidoreductase</fullName>
    </submittedName>
</protein>
<dbReference type="PANTHER" id="PTHR43673:SF10">
    <property type="entry name" value="NADH DEHYDROGENASE_NAD(P)H NITROREDUCTASE XCC3605-RELATED"/>
    <property type="match status" value="1"/>
</dbReference>
<comment type="caution">
    <text evidence="5">The sequence shown here is derived from an EMBL/GenBank/DDBJ whole genome shotgun (WGS) entry which is preliminary data.</text>
</comment>
<evidence type="ECO:0000256" key="1">
    <source>
        <dbReference type="ARBA" id="ARBA00007118"/>
    </source>
</evidence>
<sequence length="208" mass="23312">MNILAALNWRYAVKSFSDRQVGQQQLDDLLNATRLSASSYGLQPYKILVVSAKKRREQLLPYSFGQEKIVHCSHLIILAAEKKIGDQTVDRFIAKYAQINNKPVEDLAKFSDHMKSALAAKSLLQKQEWAHQQAYIALGTLLTSAASMQIDTCPMTGFESKGYDQVLGLDQLGLTSSVICPIGYRDQEDPQATLTKVRFDFNELVLEL</sequence>
<name>A0ABU3SRR4_9ALTE</name>
<evidence type="ECO:0000256" key="3">
    <source>
        <dbReference type="ARBA" id="ARBA00023002"/>
    </source>
</evidence>
<gene>
    <name evidence="5" type="ORF">RS130_01005</name>
</gene>
<evidence type="ECO:0000313" key="6">
    <source>
        <dbReference type="Proteomes" id="UP001247805"/>
    </source>
</evidence>
<dbReference type="InterPro" id="IPR000415">
    <property type="entry name" value="Nitroreductase-like"/>
</dbReference>
<dbReference type="RefSeq" id="WP_316024391.1">
    <property type="nucleotide sequence ID" value="NZ_JAWDIO010000002.1"/>
</dbReference>
<proteinExistence type="inferred from homology"/>
<dbReference type="InterPro" id="IPR033878">
    <property type="entry name" value="NfsB-like"/>
</dbReference>
<keyword evidence="6" id="KW-1185">Reference proteome</keyword>
<evidence type="ECO:0000256" key="2">
    <source>
        <dbReference type="ARBA" id="ARBA00022857"/>
    </source>
</evidence>
<dbReference type="SUPFAM" id="SSF55469">
    <property type="entry name" value="FMN-dependent nitroreductase-like"/>
    <property type="match status" value="1"/>
</dbReference>
<dbReference type="Pfam" id="PF00881">
    <property type="entry name" value="Nitroreductase"/>
    <property type="match status" value="1"/>
</dbReference>
<dbReference type="EMBL" id="JAWDIO010000002">
    <property type="protein sequence ID" value="MDU0352679.1"/>
    <property type="molecule type" value="Genomic_DNA"/>
</dbReference>
<dbReference type="Gene3D" id="3.40.109.10">
    <property type="entry name" value="NADH Oxidase"/>
    <property type="match status" value="1"/>
</dbReference>
<evidence type="ECO:0000259" key="4">
    <source>
        <dbReference type="Pfam" id="PF00881"/>
    </source>
</evidence>
<reference evidence="5 6" key="1">
    <citation type="submission" date="2023-10" db="EMBL/GenBank/DDBJ databases">
        <title>Glaciecola aquimarina strain GGW-M5 nov., isolated from a coastal seawater.</title>
        <authorList>
            <person name="Bayburt H."/>
            <person name="Kim J.M."/>
            <person name="Choi B.J."/>
            <person name="Jeon C.O."/>
        </authorList>
    </citation>
    <scope>NUCLEOTIDE SEQUENCE [LARGE SCALE GENOMIC DNA]</scope>
    <source>
        <strain evidence="5 6">KCTC 32108</strain>
    </source>
</reference>
<dbReference type="PANTHER" id="PTHR43673">
    <property type="entry name" value="NAD(P)H NITROREDUCTASE YDGI-RELATED"/>
    <property type="match status" value="1"/>
</dbReference>
<dbReference type="InterPro" id="IPR029479">
    <property type="entry name" value="Nitroreductase"/>
</dbReference>
<evidence type="ECO:0000313" key="5">
    <source>
        <dbReference type="EMBL" id="MDU0352679.1"/>
    </source>
</evidence>
<organism evidence="5 6">
    <name type="scientific">Paraglaciecola aquimarina</name>
    <dbReference type="NCBI Taxonomy" id="1235557"/>
    <lineage>
        <taxon>Bacteria</taxon>
        <taxon>Pseudomonadati</taxon>
        <taxon>Pseudomonadota</taxon>
        <taxon>Gammaproteobacteria</taxon>
        <taxon>Alteromonadales</taxon>
        <taxon>Alteromonadaceae</taxon>
        <taxon>Paraglaciecola</taxon>
    </lineage>
</organism>
<comment type="similarity">
    <text evidence="1">Belongs to the nitroreductase family.</text>
</comment>
<keyword evidence="2" id="KW-0521">NADP</keyword>
<feature type="domain" description="Nitroreductase" evidence="4">
    <location>
        <begin position="8"/>
        <end position="184"/>
    </location>
</feature>
<dbReference type="Proteomes" id="UP001247805">
    <property type="component" value="Unassembled WGS sequence"/>
</dbReference>
<dbReference type="CDD" id="cd02149">
    <property type="entry name" value="NfsB-like"/>
    <property type="match status" value="1"/>
</dbReference>
<keyword evidence="3" id="KW-0560">Oxidoreductase</keyword>